<dbReference type="eggNOG" id="COG1175">
    <property type="taxonomic scope" value="Bacteria"/>
</dbReference>
<proteinExistence type="inferred from homology"/>
<dbReference type="InterPro" id="IPR050809">
    <property type="entry name" value="UgpAE/MalFG_permease"/>
</dbReference>
<dbReference type="InParanoid" id="U2EEE1"/>
<keyword evidence="11" id="KW-1185">Reference proteome</keyword>
<feature type="transmembrane region" description="Helical" evidence="7">
    <location>
        <begin position="213"/>
        <end position="239"/>
    </location>
</feature>
<comment type="caution">
    <text evidence="10">The sequence shown here is derived from an EMBL/GenBank/DDBJ whole genome shotgun (WGS) entry which is preliminary data.</text>
</comment>
<reference evidence="10 11" key="2">
    <citation type="journal article" date="2013" name="PLoS ONE">
        <title>INDIGO - INtegrated Data Warehouse of MIcrobial GenOmes with Examples from the Red Sea Extremophiles.</title>
        <authorList>
            <person name="Alam I."/>
            <person name="Antunes A."/>
            <person name="Kamau A.A."/>
            <person name="Ba Alawi W."/>
            <person name="Kalkatawi M."/>
            <person name="Stingl U."/>
            <person name="Bajic V.B."/>
        </authorList>
    </citation>
    <scope>NUCLEOTIDE SEQUENCE [LARGE SCALE GENOMIC DNA]</scope>
    <source>
        <strain evidence="10 11">SSD-17B</strain>
    </source>
</reference>
<name>U2EEE1_9MOLU</name>
<keyword evidence="2 7" id="KW-0813">Transport</keyword>
<evidence type="ECO:0000313" key="10">
    <source>
        <dbReference type="EMBL" id="ERJ13061.1"/>
    </source>
</evidence>
<evidence type="ECO:0000256" key="1">
    <source>
        <dbReference type="ARBA" id="ARBA00004651"/>
    </source>
</evidence>
<dbReference type="RefSeq" id="WP_008826929.1">
    <property type="nucleotide sequence ID" value="NZ_AFNU02000002.1"/>
</dbReference>
<protein>
    <submittedName>
        <fullName evidence="10">ABC transporter membrane-spanning permease-multiple sugar protein</fullName>
    </submittedName>
</protein>
<dbReference type="STRING" id="1033810.HLPCO_000670"/>
<keyword evidence="3" id="KW-1003">Cell membrane</keyword>
<dbReference type="CDD" id="cd06261">
    <property type="entry name" value="TM_PBP2"/>
    <property type="match status" value="1"/>
</dbReference>
<feature type="domain" description="ABC transmembrane type-1" evidence="9">
    <location>
        <begin position="130"/>
        <end position="332"/>
    </location>
</feature>
<feature type="transmembrane region" description="Helical" evidence="7">
    <location>
        <begin position="260"/>
        <end position="285"/>
    </location>
</feature>
<dbReference type="InterPro" id="IPR035906">
    <property type="entry name" value="MetI-like_sf"/>
</dbReference>
<keyword evidence="5 7" id="KW-1133">Transmembrane helix</keyword>
<evidence type="ECO:0000256" key="6">
    <source>
        <dbReference type="ARBA" id="ARBA00023136"/>
    </source>
</evidence>
<sequence length="342" mass="39003">MINNKDKNTHPVNESKETTTIQDEAKELDMNMEEEQINQEEIEMERDQEDKLEGHKGLTYKSRNAITGLLFVSPWIIGFLIFVAYPLFRTVFFSFKNVLWSAETGYTYEHVGFDNYKRILTENIEFSVAAQDFAVEVLIYVPVIIALSIIIAMLLNTKLKGTTLFRLIFFLPIIILNGELMENMNDYGGLSLDVNGLIIGIVHKIAPESMVDIIIFLFDTVLEILWYCGLPILIFLAALQKIDKSLYEAAQIDGASGWNIFWKITLPTIYPLISVTIVYIVVFLANFDANPINDIIREARFDASKREGYASAQALLYALIQTILIVFLYLLTKRREKGGART</sequence>
<accession>U2EEE1</accession>
<keyword evidence="4 7" id="KW-0812">Transmembrane</keyword>
<dbReference type="GO" id="GO:0055085">
    <property type="term" value="P:transmembrane transport"/>
    <property type="evidence" value="ECO:0007669"/>
    <property type="project" value="InterPro"/>
</dbReference>
<dbReference type="PROSITE" id="PS50928">
    <property type="entry name" value="ABC_TM1"/>
    <property type="match status" value="1"/>
</dbReference>
<reference evidence="10 11" key="1">
    <citation type="journal article" date="2011" name="J. Bacteriol.">
        <title>Genome sequence of Haloplasma contractile, an unusual contractile bacterium from a deep-sea anoxic brine lake.</title>
        <authorList>
            <person name="Antunes A."/>
            <person name="Alam I."/>
            <person name="El Dorry H."/>
            <person name="Siam R."/>
            <person name="Robertson A."/>
            <person name="Bajic V.B."/>
            <person name="Stingl U."/>
        </authorList>
    </citation>
    <scope>NUCLEOTIDE SEQUENCE [LARGE SCALE GENOMIC DNA]</scope>
    <source>
        <strain evidence="10 11">SSD-17B</strain>
    </source>
</reference>
<dbReference type="Proteomes" id="UP000005707">
    <property type="component" value="Unassembled WGS sequence"/>
</dbReference>
<comment type="subcellular location">
    <subcellularLocation>
        <location evidence="1 7">Cell membrane</location>
        <topology evidence="1 7">Multi-pass membrane protein</topology>
    </subcellularLocation>
</comment>
<evidence type="ECO:0000259" key="9">
    <source>
        <dbReference type="PROSITE" id="PS50928"/>
    </source>
</evidence>
<dbReference type="PANTHER" id="PTHR43227">
    <property type="entry name" value="BLL4140 PROTEIN"/>
    <property type="match status" value="1"/>
</dbReference>
<evidence type="ECO:0000256" key="8">
    <source>
        <dbReference type="SAM" id="MobiDB-lite"/>
    </source>
</evidence>
<evidence type="ECO:0000256" key="5">
    <source>
        <dbReference type="ARBA" id="ARBA00022989"/>
    </source>
</evidence>
<gene>
    <name evidence="10" type="primary">msmF</name>
    <name evidence="10" type="ORF">HLPCO_000670</name>
</gene>
<evidence type="ECO:0000256" key="4">
    <source>
        <dbReference type="ARBA" id="ARBA00022692"/>
    </source>
</evidence>
<keyword evidence="6 7" id="KW-0472">Membrane</keyword>
<dbReference type="EMBL" id="AFNU02000002">
    <property type="protein sequence ID" value="ERJ13061.1"/>
    <property type="molecule type" value="Genomic_DNA"/>
</dbReference>
<dbReference type="SUPFAM" id="SSF161098">
    <property type="entry name" value="MetI-like"/>
    <property type="match status" value="1"/>
</dbReference>
<feature type="transmembrane region" description="Helical" evidence="7">
    <location>
        <begin position="137"/>
        <end position="156"/>
    </location>
</feature>
<evidence type="ECO:0000256" key="7">
    <source>
        <dbReference type="RuleBase" id="RU363032"/>
    </source>
</evidence>
<feature type="transmembrane region" description="Helical" evidence="7">
    <location>
        <begin position="314"/>
        <end position="332"/>
    </location>
</feature>
<dbReference type="PANTHER" id="PTHR43227:SF3">
    <property type="entry name" value="BINDING-PROTEIN-DEPENDENT TRANSPORT SYSTEMS INNER MEMBRANE COMPONENT"/>
    <property type="match status" value="1"/>
</dbReference>
<dbReference type="Gene3D" id="1.10.3720.10">
    <property type="entry name" value="MetI-like"/>
    <property type="match status" value="1"/>
</dbReference>
<comment type="similarity">
    <text evidence="7">Belongs to the binding-protein-dependent transport system permease family.</text>
</comment>
<organism evidence="10 11">
    <name type="scientific">Haloplasma contractile SSD-17B</name>
    <dbReference type="NCBI Taxonomy" id="1033810"/>
    <lineage>
        <taxon>Bacteria</taxon>
        <taxon>Bacillati</taxon>
        <taxon>Mycoplasmatota</taxon>
        <taxon>Mollicutes</taxon>
        <taxon>Haloplasmatales</taxon>
        <taxon>Haloplasmataceae</taxon>
        <taxon>Haloplasma</taxon>
    </lineage>
</organism>
<dbReference type="InterPro" id="IPR000515">
    <property type="entry name" value="MetI-like"/>
</dbReference>
<evidence type="ECO:0000256" key="3">
    <source>
        <dbReference type="ARBA" id="ARBA00022475"/>
    </source>
</evidence>
<dbReference type="AlphaFoldDB" id="U2EEE1"/>
<evidence type="ECO:0000256" key="2">
    <source>
        <dbReference type="ARBA" id="ARBA00022448"/>
    </source>
</evidence>
<feature type="region of interest" description="Disordered" evidence="8">
    <location>
        <begin position="1"/>
        <end position="20"/>
    </location>
</feature>
<evidence type="ECO:0000313" key="11">
    <source>
        <dbReference type="Proteomes" id="UP000005707"/>
    </source>
</evidence>
<dbReference type="Pfam" id="PF00528">
    <property type="entry name" value="BPD_transp_1"/>
    <property type="match status" value="1"/>
</dbReference>
<feature type="transmembrane region" description="Helical" evidence="7">
    <location>
        <begin position="163"/>
        <end position="181"/>
    </location>
</feature>
<dbReference type="GO" id="GO:0005886">
    <property type="term" value="C:plasma membrane"/>
    <property type="evidence" value="ECO:0007669"/>
    <property type="project" value="UniProtKB-SubCell"/>
</dbReference>
<feature type="transmembrane region" description="Helical" evidence="7">
    <location>
        <begin position="65"/>
        <end position="88"/>
    </location>
</feature>